<keyword evidence="2" id="KW-1185">Reference proteome</keyword>
<proteinExistence type="predicted"/>
<dbReference type="Gene3D" id="3.30.420.40">
    <property type="match status" value="2"/>
</dbReference>
<evidence type="ECO:0000313" key="2">
    <source>
        <dbReference type="Proteomes" id="UP000247978"/>
    </source>
</evidence>
<comment type="caution">
    <text evidence="1">The sequence shown here is derived from an EMBL/GenBank/DDBJ whole genome shotgun (WGS) entry which is preliminary data.</text>
</comment>
<dbReference type="InterPro" id="IPR043129">
    <property type="entry name" value="ATPase_NBD"/>
</dbReference>
<dbReference type="Gene3D" id="3.30.1490.300">
    <property type="match status" value="1"/>
</dbReference>
<dbReference type="Pfam" id="PF11104">
    <property type="entry name" value="PilM_2"/>
    <property type="match status" value="1"/>
</dbReference>
<gene>
    <name evidence="1" type="ORF">DFR56_11185</name>
</gene>
<reference evidence="1 2" key="1">
    <citation type="submission" date="2018-05" db="EMBL/GenBank/DDBJ databases">
        <title>Genomic Encyclopedia of Type Strains, Phase IV (KMG-IV): sequencing the most valuable type-strain genomes for metagenomic binning, comparative biology and taxonomic classification.</title>
        <authorList>
            <person name="Goeker M."/>
        </authorList>
    </citation>
    <scope>NUCLEOTIDE SEQUENCE [LARGE SCALE GENOMIC DNA]</scope>
    <source>
        <strain evidence="1 2">DSM 28556</strain>
    </source>
</reference>
<dbReference type="RefSeq" id="WP_110396233.1">
    <property type="nucleotide sequence ID" value="NZ_JADIJL010000011.1"/>
</dbReference>
<sequence length="324" mass="38323">MFTFGKSKRVINIVIEDYVIRMVENNGKDLASMKYLAEKVLPPDTIVNGKVVDEVTFYEFMKELVREYSMKNRQVRFYVPHELIIMREITIPDHVLKNEWKQYITMEIGQSIHFPFTNPVFDLYELPDKNEQKVTILAAPEEEIIKYIEIFDDIKLKPIAVDVQALGVYRYFLWEQERFQSEKVYLFLELNLTSANISIFHQHKVEFLRFQRLNVSPNDWHLDDVQSVRWKFTGDETFLNGEMEDQLNEIDRLMNFYRFSIHRGEKAVTDIILLGDIPELDHVKTKLKERYELPVTPLTVKNLHDQEVSREFIPALGLALKGGK</sequence>
<name>A0A2V3VTV0_9BACI</name>
<dbReference type="SUPFAM" id="SSF53067">
    <property type="entry name" value="Actin-like ATPase domain"/>
    <property type="match status" value="1"/>
</dbReference>
<protein>
    <submittedName>
        <fullName evidence="1">Type IV pilus assembly protein PilM</fullName>
    </submittedName>
</protein>
<accession>A0A2V3VTV0</accession>
<dbReference type="OrthoDB" id="2690797at2"/>
<dbReference type="Proteomes" id="UP000247978">
    <property type="component" value="Unassembled WGS sequence"/>
</dbReference>
<organism evidence="1 2">
    <name type="scientific">Pseudogracilibacillus auburnensis</name>
    <dbReference type="NCBI Taxonomy" id="1494959"/>
    <lineage>
        <taxon>Bacteria</taxon>
        <taxon>Bacillati</taxon>
        <taxon>Bacillota</taxon>
        <taxon>Bacilli</taxon>
        <taxon>Bacillales</taxon>
        <taxon>Bacillaceae</taxon>
        <taxon>Pseudogracilibacillus</taxon>
    </lineage>
</organism>
<dbReference type="AlphaFoldDB" id="A0A2V3VTV0"/>
<dbReference type="InterPro" id="IPR005883">
    <property type="entry name" value="PilM"/>
</dbReference>
<evidence type="ECO:0000313" key="1">
    <source>
        <dbReference type="EMBL" id="PXW85317.1"/>
    </source>
</evidence>
<dbReference type="EMBL" id="QJJQ01000011">
    <property type="protein sequence ID" value="PXW85317.1"/>
    <property type="molecule type" value="Genomic_DNA"/>
</dbReference>